<sequence length="205" mass="23047">MAVAVVSRVTTQIHLLDPRTCRRSEVTSDKYWKHPFQALDTGSSMVEFIVLDVEPLDAARKDKQDSADLLAVVEVARVSDFGFNDTTFHVTSHLGGSLATGDTVKGYDLTTCNFASMPLYHLKDELPDIILVRRVLPKKEKEGKRQERKTLRVQTSKASAKDRKREEDEFEAFMDDYEENRAGEEGISAPSLELGCDDIHVEDAQ</sequence>
<dbReference type="GO" id="GO:0043023">
    <property type="term" value="F:ribosomal large subunit binding"/>
    <property type="evidence" value="ECO:0007669"/>
    <property type="project" value="InterPro"/>
</dbReference>
<evidence type="ECO:0000259" key="2">
    <source>
        <dbReference type="Pfam" id="PF21192"/>
    </source>
</evidence>
<accession>T0R5Y3</accession>
<dbReference type="InterPro" id="IPR048898">
    <property type="entry name" value="OB_NMD3"/>
</dbReference>
<dbReference type="GO" id="GO:0005634">
    <property type="term" value="C:nucleus"/>
    <property type="evidence" value="ECO:0007669"/>
    <property type="project" value="TreeGrafter"/>
</dbReference>
<dbReference type="GeneID" id="19957931"/>
<protein>
    <recommendedName>
        <fullName evidence="2">60S ribosomal export protein NMD3 OB-fold domain-containing protein</fullName>
    </recommendedName>
</protein>
<dbReference type="EMBL" id="JH767345">
    <property type="protein sequence ID" value="EQC24907.1"/>
    <property type="molecule type" value="Genomic_DNA"/>
</dbReference>
<dbReference type="Proteomes" id="UP000030762">
    <property type="component" value="Unassembled WGS sequence"/>
</dbReference>
<dbReference type="PANTHER" id="PTHR12746:SF2">
    <property type="entry name" value="60S RIBOSOMAL EXPORT PROTEIN NMD3"/>
    <property type="match status" value="1"/>
</dbReference>
<dbReference type="InParanoid" id="T0R5Y3"/>
<evidence type="ECO:0000313" key="4">
    <source>
        <dbReference type="Proteomes" id="UP000030762"/>
    </source>
</evidence>
<reference evidence="3 4" key="1">
    <citation type="submission" date="2012-04" db="EMBL/GenBank/DDBJ databases">
        <title>The Genome Sequence of Saprolegnia declina VS20.</title>
        <authorList>
            <consortium name="The Broad Institute Genome Sequencing Platform"/>
            <person name="Russ C."/>
            <person name="Nusbaum C."/>
            <person name="Tyler B."/>
            <person name="van West P."/>
            <person name="Dieguez-Uribeondo J."/>
            <person name="de Bruijn I."/>
            <person name="Tripathy S."/>
            <person name="Jiang R."/>
            <person name="Young S.K."/>
            <person name="Zeng Q."/>
            <person name="Gargeya S."/>
            <person name="Fitzgerald M."/>
            <person name="Haas B."/>
            <person name="Abouelleil A."/>
            <person name="Alvarado L."/>
            <person name="Arachchi H.M."/>
            <person name="Berlin A."/>
            <person name="Chapman S.B."/>
            <person name="Goldberg J."/>
            <person name="Griggs A."/>
            <person name="Gujja S."/>
            <person name="Hansen M."/>
            <person name="Howarth C."/>
            <person name="Imamovic A."/>
            <person name="Larimer J."/>
            <person name="McCowen C."/>
            <person name="Montmayeur A."/>
            <person name="Murphy C."/>
            <person name="Neiman D."/>
            <person name="Pearson M."/>
            <person name="Priest M."/>
            <person name="Roberts A."/>
            <person name="Saif S."/>
            <person name="Shea T."/>
            <person name="Sisk P."/>
            <person name="Sykes S."/>
            <person name="Wortman J."/>
            <person name="Nusbaum C."/>
            <person name="Birren B."/>
        </authorList>
    </citation>
    <scope>NUCLEOTIDE SEQUENCE [LARGE SCALE GENOMIC DNA]</scope>
    <source>
        <strain evidence="3 4">VS20</strain>
    </source>
</reference>
<dbReference type="eggNOG" id="KOG2613">
    <property type="taxonomic scope" value="Eukaryota"/>
</dbReference>
<dbReference type="Pfam" id="PF21192">
    <property type="entry name" value="OB_NMD3"/>
    <property type="match status" value="1"/>
</dbReference>
<proteinExistence type="predicted"/>
<dbReference type="GO" id="GO:0005737">
    <property type="term" value="C:cytoplasm"/>
    <property type="evidence" value="ECO:0007669"/>
    <property type="project" value="TreeGrafter"/>
</dbReference>
<keyword evidence="4" id="KW-1185">Reference proteome</keyword>
<name>T0R5Y3_SAPDV</name>
<evidence type="ECO:0000313" key="3">
    <source>
        <dbReference type="EMBL" id="EQC24907.1"/>
    </source>
</evidence>
<dbReference type="PANTHER" id="PTHR12746">
    <property type="entry name" value="NONSENSE-MEDIATED MRNA DECAY PROTEIN 3"/>
    <property type="match status" value="1"/>
</dbReference>
<gene>
    <name evidence="3" type="ORF">SDRG_17204</name>
</gene>
<dbReference type="GO" id="GO:0000055">
    <property type="term" value="P:ribosomal large subunit export from nucleus"/>
    <property type="evidence" value="ECO:0007669"/>
    <property type="project" value="TreeGrafter"/>
</dbReference>
<feature type="compositionally biased region" description="Acidic residues" evidence="1">
    <location>
        <begin position="168"/>
        <end position="178"/>
    </location>
</feature>
<feature type="domain" description="60S ribosomal export protein NMD3 OB-fold" evidence="2">
    <location>
        <begin position="45"/>
        <end position="134"/>
    </location>
</feature>
<dbReference type="AlphaFoldDB" id="T0R5Y3"/>
<dbReference type="RefSeq" id="XP_008621665.1">
    <property type="nucleotide sequence ID" value="XM_008623443.1"/>
</dbReference>
<organism evidence="3 4">
    <name type="scientific">Saprolegnia diclina (strain VS20)</name>
    <dbReference type="NCBI Taxonomy" id="1156394"/>
    <lineage>
        <taxon>Eukaryota</taxon>
        <taxon>Sar</taxon>
        <taxon>Stramenopiles</taxon>
        <taxon>Oomycota</taxon>
        <taxon>Saprolegniomycetes</taxon>
        <taxon>Saprolegniales</taxon>
        <taxon>Saprolegniaceae</taxon>
        <taxon>Saprolegnia</taxon>
    </lineage>
</organism>
<evidence type="ECO:0000256" key="1">
    <source>
        <dbReference type="SAM" id="MobiDB-lite"/>
    </source>
</evidence>
<dbReference type="STRING" id="1156394.T0R5Y3"/>
<dbReference type="OrthoDB" id="203821at2759"/>
<dbReference type="VEuPathDB" id="FungiDB:SDRG_17204"/>
<dbReference type="InterPro" id="IPR039768">
    <property type="entry name" value="Nmd3"/>
</dbReference>
<feature type="region of interest" description="Disordered" evidence="1">
    <location>
        <begin position="142"/>
        <end position="205"/>
    </location>
</feature>